<protein>
    <submittedName>
        <fullName evidence="1">Uncharacterized protein</fullName>
    </submittedName>
</protein>
<name>A0AAE0CDC3_9CHLO</name>
<accession>A0AAE0CDC3</accession>
<proteinExistence type="predicted"/>
<dbReference type="Proteomes" id="UP001190700">
    <property type="component" value="Unassembled WGS sequence"/>
</dbReference>
<gene>
    <name evidence="1" type="ORF">CYMTET_37710</name>
</gene>
<keyword evidence="2" id="KW-1185">Reference proteome</keyword>
<reference evidence="1 2" key="1">
    <citation type="journal article" date="2015" name="Genome Biol. Evol.">
        <title>Comparative Genomics of a Bacterivorous Green Alga Reveals Evolutionary Causalities and Consequences of Phago-Mixotrophic Mode of Nutrition.</title>
        <authorList>
            <person name="Burns J.A."/>
            <person name="Paasch A."/>
            <person name="Narechania A."/>
            <person name="Kim E."/>
        </authorList>
    </citation>
    <scope>NUCLEOTIDE SEQUENCE [LARGE SCALE GENOMIC DNA]</scope>
    <source>
        <strain evidence="1 2">PLY_AMNH</strain>
    </source>
</reference>
<comment type="caution">
    <text evidence="1">The sequence shown here is derived from an EMBL/GenBank/DDBJ whole genome shotgun (WGS) entry which is preliminary data.</text>
</comment>
<sequence length="176" mass="19538">MRHGPEVGIIGNDPSEVALFLDRGAYDALCPENAPCLNAQNVAQMQRQGCGHVFVTLLIHAATTRNISVFYTPWAKLRLRLHGLHGMRRGFNGLGPHMAEANAYLADTTDVAETLQQACLLIASLLRVALNVTDDFVLDRQHWVRRKLTKDGVLAKYPEEIEEAENTCATGNWDML</sequence>
<evidence type="ECO:0000313" key="1">
    <source>
        <dbReference type="EMBL" id="KAK3253022.1"/>
    </source>
</evidence>
<evidence type="ECO:0000313" key="2">
    <source>
        <dbReference type="Proteomes" id="UP001190700"/>
    </source>
</evidence>
<dbReference type="EMBL" id="LGRX02025048">
    <property type="protein sequence ID" value="KAK3253022.1"/>
    <property type="molecule type" value="Genomic_DNA"/>
</dbReference>
<dbReference type="AlphaFoldDB" id="A0AAE0CDC3"/>
<organism evidence="1 2">
    <name type="scientific">Cymbomonas tetramitiformis</name>
    <dbReference type="NCBI Taxonomy" id="36881"/>
    <lineage>
        <taxon>Eukaryota</taxon>
        <taxon>Viridiplantae</taxon>
        <taxon>Chlorophyta</taxon>
        <taxon>Pyramimonadophyceae</taxon>
        <taxon>Pyramimonadales</taxon>
        <taxon>Pyramimonadaceae</taxon>
        <taxon>Cymbomonas</taxon>
    </lineage>
</organism>